<keyword evidence="4" id="KW-1185">Reference proteome</keyword>
<feature type="transmembrane region" description="Helical" evidence="2">
    <location>
        <begin position="698"/>
        <end position="715"/>
    </location>
</feature>
<name>Q23RW9_TETTS</name>
<keyword evidence="2" id="KW-1133">Transmembrane helix</keyword>
<feature type="transmembrane region" description="Helical" evidence="2">
    <location>
        <begin position="335"/>
        <end position="360"/>
    </location>
</feature>
<sequence>MRHIKYLEIEEFSEDKTYLSKKNLLNQLSLQLNIDFQLFDDNIFKESQENISLQQIGSTIQENQLSIFPTYIKDCQRNQGQPTYIKIDSRNNLESQSQTNIQDQTTNTNIEIPREDFTNLKSKALNDSNFQQVNSASKQSQFEQNSEFLTSRQELHSFQHLFCQSNKLINTQSHINLNSLNQIGSSTFDKSQDNSNIKQKSILKTSFISQQPQIRQANKIHNQNNNESINAKHIRFQINQVNIDKSSDSPLSIALNHKNYQKNKFENIQEEEELSLDYDQRLKKPFKNEKNENKNDNQFNQQEEQYQASNSFQGSQLSIKKKIFKKITQNTNNRIIRLIILTGFTSIIFLQAITLTFYFINLSSLSQITNLFNKFNYATLIKESVSQFFKEQGFSNNAFVFQNILNLDRVIINPLDTSNNITELSYLQSISNYHSKRAVMQYSQNINKIFQSKDEEFFQYISQTEIQTTSDFYDQTIFTRQVSNNTILYSMLLIQSCLNQLYLQGNNQEYTPESVIFTNFQLFNVSIQKIQTMINDQLIKLYIKFKQTQLYQLIQTLVSATCLIIIAVPFMFYFKSQQYQILKLLGTFPPKLLQNYINLFNIYLNHLDEFQKTQTENKNQDNFNLMQSLKSISSQQLITAVADSQKSQKQKRKKENSQNQTITKNSNKNDASNNQIKFPQRQRQIASFSQPKPFRTKYVLLSLLAISPFMVYPTFNLISINQFVEESSISLKQREILLSSSQHILSFEVVHYKIWEMAFYGPILKQNFFFVFGKYLTKFTPMDSNVRHY</sequence>
<feature type="region of interest" description="Disordered" evidence="1">
    <location>
        <begin position="643"/>
        <end position="675"/>
    </location>
</feature>
<dbReference type="HOGENOM" id="CLU_306867_0_0_1"/>
<dbReference type="InParanoid" id="Q23RW9"/>
<proteinExistence type="predicted"/>
<dbReference type="KEGG" id="tet:TTHERM_00627300"/>
<evidence type="ECO:0000256" key="1">
    <source>
        <dbReference type="SAM" id="MobiDB-lite"/>
    </source>
</evidence>
<protein>
    <submittedName>
        <fullName evidence="3">Transmembrane protein, putative</fullName>
    </submittedName>
</protein>
<evidence type="ECO:0000256" key="2">
    <source>
        <dbReference type="SAM" id="Phobius"/>
    </source>
</evidence>
<keyword evidence="2" id="KW-0472">Membrane</keyword>
<dbReference type="RefSeq" id="XP_001019515.2">
    <property type="nucleotide sequence ID" value="XM_001019515.2"/>
</dbReference>
<accession>Q23RW9</accession>
<feature type="compositionally biased region" description="Polar residues" evidence="1">
    <location>
        <begin position="661"/>
        <end position="675"/>
    </location>
</feature>
<gene>
    <name evidence="3" type="ORF">TTHERM_00627300</name>
</gene>
<keyword evidence="2 3" id="KW-0812">Transmembrane</keyword>
<feature type="transmembrane region" description="Helical" evidence="2">
    <location>
        <begin position="550"/>
        <end position="574"/>
    </location>
</feature>
<evidence type="ECO:0000313" key="4">
    <source>
        <dbReference type="Proteomes" id="UP000009168"/>
    </source>
</evidence>
<evidence type="ECO:0000313" key="3">
    <source>
        <dbReference type="EMBL" id="EAR99270.2"/>
    </source>
</evidence>
<dbReference type="AlphaFoldDB" id="Q23RW9"/>
<organism evidence="3 4">
    <name type="scientific">Tetrahymena thermophila (strain SB210)</name>
    <dbReference type="NCBI Taxonomy" id="312017"/>
    <lineage>
        <taxon>Eukaryota</taxon>
        <taxon>Sar</taxon>
        <taxon>Alveolata</taxon>
        <taxon>Ciliophora</taxon>
        <taxon>Intramacronucleata</taxon>
        <taxon>Oligohymenophorea</taxon>
        <taxon>Hymenostomatida</taxon>
        <taxon>Tetrahymenina</taxon>
        <taxon>Tetrahymenidae</taxon>
        <taxon>Tetrahymena</taxon>
    </lineage>
</organism>
<dbReference type="EMBL" id="GG662641">
    <property type="protein sequence ID" value="EAR99270.2"/>
    <property type="molecule type" value="Genomic_DNA"/>
</dbReference>
<dbReference type="Proteomes" id="UP000009168">
    <property type="component" value="Unassembled WGS sequence"/>
</dbReference>
<dbReference type="GeneID" id="7846232"/>
<reference evidence="4" key="1">
    <citation type="journal article" date="2006" name="PLoS Biol.">
        <title>Macronuclear genome sequence of the ciliate Tetrahymena thermophila, a model eukaryote.</title>
        <authorList>
            <person name="Eisen J.A."/>
            <person name="Coyne R.S."/>
            <person name="Wu M."/>
            <person name="Wu D."/>
            <person name="Thiagarajan M."/>
            <person name="Wortman J.R."/>
            <person name="Badger J.H."/>
            <person name="Ren Q."/>
            <person name="Amedeo P."/>
            <person name="Jones K.M."/>
            <person name="Tallon L.J."/>
            <person name="Delcher A.L."/>
            <person name="Salzberg S.L."/>
            <person name="Silva J.C."/>
            <person name="Haas B.J."/>
            <person name="Majoros W.H."/>
            <person name="Farzad M."/>
            <person name="Carlton J.M."/>
            <person name="Smith R.K. Jr."/>
            <person name="Garg J."/>
            <person name="Pearlman R.E."/>
            <person name="Karrer K.M."/>
            <person name="Sun L."/>
            <person name="Manning G."/>
            <person name="Elde N.C."/>
            <person name="Turkewitz A.P."/>
            <person name="Asai D.J."/>
            <person name="Wilkes D.E."/>
            <person name="Wang Y."/>
            <person name="Cai H."/>
            <person name="Collins K."/>
            <person name="Stewart B.A."/>
            <person name="Lee S.R."/>
            <person name="Wilamowska K."/>
            <person name="Weinberg Z."/>
            <person name="Ruzzo W.L."/>
            <person name="Wloga D."/>
            <person name="Gaertig J."/>
            <person name="Frankel J."/>
            <person name="Tsao C.-C."/>
            <person name="Gorovsky M.A."/>
            <person name="Keeling P.J."/>
            <person name="Waller R.F."/>
            <person name="Patron N.J."/>
            <person name="Cherry J.M."/>
            <person name="Stover N.A."/>
            <person name="Krieger C.J."/>
            <person name="del Toro C."/>
            <person name="Ryder H.F."/>
            <person name="Williamson S.C."/>
            <person name="Barbeau R.A."/>
            <person name="Hamilton E.P."/>
            <person name="Orias E."/>
        </authorList>
    </citation>
    <scope>NUCLEOTIDE SEQUENCE [LARGE SCALE GENOMIC DNA]</scope>
    <source>
        <strain evidence="4">SB210</strain>
    </source>
</reference>